<keyword evidence="3" id="KW-1185">Reference proteome</keyword>
<sequence>MAKPNQLLDPFVFVNYDGPKLNKAQKGAVRSQAMFSVRDKQRKGAPKAKTKPKMPEGEYPQRWESVIFRGDDQDEQQDETSAPKPRPQSRKKHFQVTLYPSAQQPPEYPHIGPDIGAKIYEDFIRRHQQFDAFVDDGFSLVGYRKPKFYRPDPTYGLCIFVGWLVATVTLDASKGQARMEYPFYEMKSVRKLGKLLGDINKHPICVTVVPIMIMVLFETIRCGMAATTHMMALLKVIQHHGGIRNVRPRVAQHIVILIDLLRAVSFNVSLAFMTTHTPISRLRPSTREGNYFASSPLLIVDDEDFSELHMFLGLEERDANRLSELFREMHETTSMVHDHARAEDLSVLLTEKSADQLARLELDEHADALLYPTKKSSILLQTSCLAARIFLRTVSATRSFSDAKNERDMRMLHDLLRFSGLKPWAGMPYIYLWIVAMALAASTPREKPFFTSELARSAMSYGCYQPELFPVFLQNFIAMRQTIECLRPPN</sequence>
<comment type="caution">
    <text evidence="2">The sequence shown here is derived from an EMBL/GenBank/DDBJ whole genome shotgun (WGS) entry which is preliminary data.</text>
</comment>
<dbReference type="AlphaFoldDB" id="A0AA38R4J5"/>
<evidence type="ECO:0000313" key="2">
    <source>
        <dbReference type="EMBL" id="KAJ9133279.1"/>
    </source>
</evidence>
<dbReference type="EMBL" id="JANBVO010000051">
    <property type="protein sequence ID" value="KAJ9133279.1"/>
    <property type="molecule type" value="Genomic_DNA"/>
</dbReference>
<dbReference type="Proteomes" id="UP001174694">
    <property type="component" value="Unassembled WGS sequence"/>
</dbReference>
<name>A0AA38R4J5_9PEZI</name>
<accession>A0AA38R4J5</accession>
<proteinExistence type="predicted"/>
<evidence type="ECO:0000313" key="3">
    <source>
        <dbReference type="Proteomes" id="UP001174694"/>
    </source>
</evidence>
<evidence type="ECO:0000256" key="1">
    <source>
        <dbReference type="SAM" id="MobiDB-lite"/>
    </source>
</evidence>
<reference evidence="2" key="1">
    <citation type="submission" date="2022-07" db="EMBL/GenBank/DDBJ databases">
        <title>Fungi with potential for degradation of polypropylene.</title>
        <authorList>
            <person name="Gostincar C."/>
        </authorList>
    </citation>
    <scope>NUCLEOTIDE SEQUENCE</scope>
    <source>
        <strain evidence="2">EXF-13308</strain>
    </source>
</reference>
<organism evidence="2 3">
    <name type="scientific">Pleurostoma richardsiae</name>
    <dbReference type="NCBI Taxonomy" id="41990"/>
    <lineage>
        <taxon>Eukaryota</taxon>
        <taxon>Fungi</taxon>
        <taxon>Dikarya</taxon>
        <taxon>Ascomycota</taxon>
        <taxon>Pezizomycotina</taxon>
        <taxon>Sordariomycetes</taxon>
        <taxon>Sordariomycetidae</taxon>
        <taxon>Calosphaeriales</taxon>
        <taxon>Pleurostomataceae</taxon>
        <taxon>Pleurostoma</taxon>
    </lineage>
</organism>
<protein>
    <submittedName>
        <fullName evidence="2">Uncharacterized protein</fullName>
    </submittedName>
</protein>
<gene>
    <name evidence="2" type="ORF">NKR23_g10862</name>
</gene>
<feature type="compositionally biased region" description="Basic residues" evidence="1">
    <location>
        <begin position="40"/>
        <end position="52"/>
    </location>
</feature>
<feature type="region of interest" description="Disordered" evidence="1">
    <location>
        <begin position="22"/>
        <end position="94"/>
    </location>
</feature>